<dbReference type="InterPro" id="IPR037185">
    <property type="entry name" value="EmrE-like"/>
</dbReference>
<sequence length="358" mass="38839">MILNRFYDPNTPKVAAVVLFYMAAALIMVFVNKAVLNNSPSLPLLFLLNQMLIAVLLLHASAFVSTRIEIPKFELATAKKLFAVVAVNAIGLVFNTLCLRDVEASFFQIARGLVLPLTIIVSCLNTRTSPSLRTIIAAILVTLGFLVGVAPSSALPKASAPSIISLVYGILSSLFIAFHAVLIKSSLPHCHNSTIQLAYWTNAGTALLLAPFVVFAGELANLQGLIYESTWDGRVFMWGSLMTGVFGFLLCVAGLLSIQVTSPITHMFSSAGKSVLQTVLGVVIYEDIMTVNRMSSISIITLGAMYYTWVKSAESTPSPRKDIDLEAMRERQILQNDGDNDEAAVIFSIEEKKGEDKT</sequence>
<name>A0A5M3N841_CONPW</name>
<dbReference type="Proteomes" id="UP000053558">
    <property type="component" value="Unassembled WGS sequence"/>
</dbReference>
<dbReference type="GO" id="GO:0016020">
    <property type="term" value="C:membrane"/>
    <property type="evidence" value="ECO:0007669"/>
    <property type="project" value="UniProtKB-SubCell"/>
</dbReference>
<evidence type="ECO:0000256" key="5">
    <source>
        <dbReference type="SAM" id="Phobius"/>
    </source>
</evidence>
<proteinExistence type="predicted"/>
<dbReference type="InterPro" id="IPR004853">
    <property type="entry name" value="Sugar_P_trans_dom"/>
</dbReference>
<evidence type="ECO:0000256" key="2">
    <source>
        <dbReference type="ARBA" id="ARBA00022692"/>
    </source>
</evidence>
<evidence type="ECO:0000313" key="8">
    <source>
        <dbReference type="Proteomes" id="UP000053558"/>
    </source>
</evidence>
<evidence type="ECO:0000256" key="4">
    <source>
        <dbReference type="ARBA" id="ARBA00023136"/>
    </source>
</evidence>
<dbReference type="EMBL" id="JH711573">
    <property type="protein sequence ID" value="EIW87021.1"/>
    <property type="molecule type" value="Genomic_DNA"/>
</dbReference>
<comment type="caution">
    <text evidence="7">The sequence shown here is derived from an EMBL/GenBank/DDBJ whole genome shotgun (WGS) entry which is preliminary data.</text>
</comment>
<organism evidence="7 8">
    <name type="scientific">Coniophora puteana (strain RWD-64-598)</name>
    <name type="common">Brown rot fungus</name>
    <dbReference type="NCBI Taxonomy" id="741705"/>
    <lineage>
        <taxon>Eukaryota</taxon>
        <taxon>Fungi</taxon>
        <taxon>Dikarya</taxon>
        <taxon>Basidiomycota</taxon>
        <taxon>Agaricomycotina</taxon>
        <taxon>Agaricomycetes</taxon>
        <taxon>Agaricomycetidae</taxon>
        <taxon>Boletales</taxon>
        <taxon>Coniophorineae</taxon>
        <taxon>Coniophoraceae</taxon>
        <taxon>Coniophora</taxon>
    </lineage>
</organism>
<dbReference type="SUPFAM" id="SSF103481">
    <property type="entry name" value="Multidrug resistance efflux transporter EmrE"/>
    <property type="match status" value="1"/>
</dbReference>
<dbReference type="AlphaFoldDB" id="A0A5M3N841"/>
<feature type="transmembrane region" description="Helical" evidence="5">
    <location>
        <begin position="131"/>
        <end position="150"/>
    </location>
</feature>
<keyword evidence="3 5" id="KW-1133">Transmembrane helix</keyword>
<dbReference type="RefSeq" id="XP_007763642.1">
    <property type="nucleotide sequence ID" value="XM_007765452.1"/>
</dbReference>
<dbReference type="InterPro" id="IPR050186">
    <property type="entry name" value="TPT_transporter"/>
</dbReference>
<keyword evidence="2 5" id="KW-0812">Transmembrane</keyword>
<accession>A0A5M3N841</accession>
<protein>
    <recommendedName>
        <fullName evidence="6">Sugar phosphate transporter domain-containing protein</fullName>
    </recommendedName>
</protein>
<feature type="transmembrane region" description="Helical" evidence="5">
    <location>
        <begin position="12"/>
        <end position="31"/>
    </location>
</feature>
<keyword evidence="8" id="KW-1185">Reference proteome</keyword>
<evidence type="ECO:0000259" key="6">
    <source>
        <dbReference type="Pfam" id="PF03151"/>
    </source>
</evidence>
<comment type="subcellular location">
    <subcellularLocation>
        <location evidence="1">Membrane</location>
        <topology evidence="1">Multi-pass membrane protein</topology>
    </subcellularLocation>
</comment>
<gene>
    <name evidence="7" type="ORF">CONPUDRAFT_96183</name>
</gene>
<dbReference type="PANTHER" id="PTHR11132">
    <property type="entry name" value="SOLUTE CARRIER FAMILY 35"/>
    <property type="match status" value="1"/>
</dbReference>
<dbReference type="OrthoDB" id="5547497at2759"/>
<dbReference type="GeneID" id="19211747"/>
<feature type="domain" description="Sugar phosphate transporter" evidence="6">
    <location>
        <begin position="15"/>
        <end position="307"/>
    </location>
</feature>
<evidence type="ECO:0000313" key="7">
    <source>
        <dbReference type="EMBL" id="EIW87021.1"/>
    </source>
</evidence>
<feature type="transmembrane region" description="Helical" evidence="5">
    <location>
        <begin position="195"/>
        <end position="215"/>
    </location>
</feature>
<dbReference type="Pfam" id="PF03151">
    <property type="entry name" value="TPT"/>
    <property type="match status" value="1"/>
</dbReference>
<dbReference type="OMA" id="IHAVLIK"/>
<dbReference type="KEGG" id="cput:CONPUDRAFT_96183"/>
<feature type="transmembrane region" description="Helical" evidence="5">
    <location>
        <begin position="43"/>
        <end position="64"/>
    </location>
</feature>
<feature type="transmembrane region" description="Helical" evidence="5">
    <location>
        <begin position="235"/>
        <end position="258"/>
    </location>
</feature>
<evidence type="ECO:0000256" key="3">
    <source>
        <dbReference type="ARBA" id="ARBA00022989"/>
    </source>
</evidence>
<evidence type="ECO:0000256" key="1">
    <source>
        <dbReference type="ARBA" id="ARBA00004141"/>
    </source>
</evidence>
<reference evidence="8" key="1">
    <citation type="journal article" date="2012" name="Science">
        <title>The Paleozoic origin of enzymatic lignin decomposition reconstructed from 31 fungal genomes.</title>
        <authorList>
            <person name="Floudas D."/>
            <person name="Binder M."/>
            <person name="Riley R."/>
            <person name="Barry K."/>
            <person name="Blanchette R.A."/>
            <person name="Henrissat B."/>
            <person name="Martinez A.T."/>
            <person name="Otillar R."/>
            <person name="Spatafora J.W."/>
            <person name="Yadav J.S."/>
            <person name="Aerts A."/>
            <person name="Benoit I."/>
            <person name="Boyd A."/>
            <person name="Carlson A."/>
            <person name="Copeland A."/>
            <person name="Coutinho P.M."/>
            <person name="de Vries R.P."/>
            <person name="Ferreira P."/>
            <person name="Findley K."/>
            <person name="Foster B."/>
            <person name="Gaskell J."/>
            <person name="Glotzer D."/>
            <person name="Gorecki P."/>
            <person name="Heitman J."/>
            <person name="Hesse C."/>
            <person name="Hori C."/>
            <person name="Igarashi K."/>
            <person name="Jurgens J.A."/>
            <person name="Kallen N."/>
            <person name="Kersten P."/>
            <person name="Kohler A."/>
            <person name="Kuees U."/>
            <person name="Kumar T.K.A."/>
            <person name="Kuo A."/>
            <person name="LaButti K."/>
            <person name="Larrondo L.F."/>
            <person name="Lindquist E."/>
            <person name="Ling A."/>
            <person name="Lombard V."/>
            <person name="Lucas S."/>
            <person name="Lundell T."/>
            <person name="Martin R."/>
            <person name="McLaughlin D.J."/>
            <person name="Morgenstern I."/>
            <person name="Morin E."/>
            <person name="Murat C."/>
            <person name="Nagy L.G."/>
            <person name="Nolan M."/>
            <person name="Ohm R.A."/>
            <person name="Patyshakuliyeva A."/>
            <person name="Rokas A."/>
            <person name="Ruiz-Duenas F.J."/>
            <person name="Sabat G."/>
            <person name="Salamov A."/>
            <person name="Samejima M."/>
            <person name="Schmutz J."/>
            <person name="Slot J.C."/>
            <person name="St John F."/>
            <person name="Stenlid J."/>
            <person name="Sun H."/>
            <person name="Sun S."/>
            <person name="Syed K."/>
            <person name="Tsang A."/>
            <person name="Wiebenga A."/>
            <person name="Young D."/>
            <person name="Pisabarro A."/>
            <person name="Eastwood D.C."/>
            <person name="Martin F."/>
            <person name="Cullen D."/>
            <person name="Grigoriev I.V."/>
            <person name="Hibbett D.S."/>
        </authorList>
    </citation>
    <scope>NUCLEOTIDE SEQUENCE [LARGE SCALE GENOMIC DNA]</scope>
    <source>
        <strain evidence="8">RWD-64-598 SS2</strain>
    </source>
</reference>
<keyword evidence="4 5" id="KW-0472">Membrane</keyword>
<feature type="transmembrane region" description="Helical" evidence="5">
    <location>
        <begin position="162"/>
        <end position="183"/>
    </location>
</feature>
<feature type="transmembrane region" description="Helical" evidence="5">
    <location>
        <begin position="76"/>
        <end position="94"/>
    </location>
</feature>